<evidence type="ECO:0000259" key="9">
    <source>
        <dbReference type="PROSITE" id="PS50262"/>
    </source>
</evidence>
<keyword evidence="5 8" id="KW-0472">Membrane</keyword>
<evidence type="ECO:0000313" key="11">
    <source>
        <dbReference type="Proteomes" id="UP000681720"/>
    </source>
</evidence>
<feature type="transmembrane region" description="Helical" evidence="8">
    <location>
        <begin position="149"/>
        <end position="170"/>
    </location>
</feature>
<name>A0A8S2L2K9_9BILA</name>
<keyword evidence="2 8" id="KW-0812">Transmembrane</keyword>
<evidence type="ECO:0000313" key="10">
    <source>
        <dbReference type="EMBL" id="CAF3871697.1"/>
    </source>
</evidence>
<feature type="transmembrane region" description="Helical" evidence="8">
    <location>
        <begin position="109"/>
        <end position="129"/>
    </location>
</feature>
<feature type="transmembrane region" description="Helical" evidence="8">
    <location>
        <begin position="250"/>
        <end position="274"/>
    </location>
</feature>
<accession>A0A8S2L2K9</accession>
<dbReference type="GO" id="GO:0005886">
    <property type="term" value="C:plasma membrane"/>
    <property type="evidence" value="ECO:0007669"/>
    <property type="project" value="TreeGrafter"/>
</dbReference>
<evidence type="ECO:0000256" key="3">
    <source>
        <dbReference type="ARBA" id="ARBA00022989"/>
    </source>
</evidence>
<comment type="caution">
    <text evidence="10">The sequence shown here is derived from an EMBL/GenBank/DDBJ whole genome shotgun (WGS) entry which is preliminary data.</text>
</comment>
<dbReference type="EMBL" id="CAJOBJ010001293">
    <property type="protein sequence ID" value="CAF3871697.1"/>
    <property type="molecule type" value="Genomic_DNA"/>
</dbReference>
<gene>
    <name evidence="10" type="ORF">GIL414_LOCUS5062</name>
</gene>
<evidence type="ECO:0000256" key="1">
    <source>
        <dbReference type="ARBA" id="ARBA00004141"/>
    </source>
</evidence>
<feature type="transmembrane region" description="Helical" evidence="8">
    <location>
        <begin position="77"/>
        <end position="97"/>
    </location>
</feature>
<feature type="transmembrane region" description="Helical" evidence="8">
    <location>
        <begin position="339"/>
        <end position="363"/>
    </location>
</feature>
<evidence type="ECO:0000256" key="8">
    <source>
        <dbReference type="SAM" id="Phobius"/>
    </source>
</evidence>
<feature type="domain" description="G-protein coupled receptors family 1 profile" evidence="9">
    <location>
        <begin position="88"/>
        <end position="317"/>
    </location>
</feature>
<dbReference type="PROSITE" id="PS50262">
    <property type="entry name" value="G_PROTEIN_RECEP_F1_2"/>
    <property type="match status" value="1"/>
</dbReference>
<organism evidence="10 11">
    <name type="scientific">Rotaria magnacalcarata</name>
    <dbReference type="NCBI Taxonomy" id="392030"/>
    <lineage>
        <taxon>Eukaryota</taxon>
        <taxon>Metazoa</taxon>
        <taxon>Spiralia</taxon>
        <taxon>Gnathifera</taxon>
        <taxon>Rotifera</taxon>
        <taxon>Eurotatoria</taxon>
        <taxon>Bdelloidea</taxon>
        <taxon>Philodinida</taxon>
        <taxon>Philodinidae</taxon>
        <taxon>Rotaria</taxon>
    </lineage>
</organism>
<dbReference type="Proteomes" id="UP000681720">
    <property type="component" value="Unassembled WGS sequence"/>
</dbReference>
<reference evidence="10" key="1">
    <citation type="submission" date="2021-02" db="EMBL/GenBank/DDBJ databases">
        <authorList>
            <person name="Nowell W R."/>
        </authorList>
    </citation>
    <scope>NUCLEOTIDE SEQUENCE</scope>
</reference>
<evidence type="ECO:0000256" key="7">
    <source>
        <dbReference type="ARBA" id="ARBA00023224"/>
    </source>
</evidence>
<sequence length="441" mass="50309">MYEIQHSLVLKQGELCPYQNLFKTRDSVDIKINIEIYLFIYTNTLTMNNSTVETTLVYPADIFATLFIINRIVYCGYFLFLILAGTCGNLLTAITLLQAKLRKYTTCQFMAVCALLNIGVLLTNTLNMMLSQGYGIHLRSLFDLGWCRINAFVAQWTRGMASWILVIVAFDRFQQSKLVRHTSTRKSSVVPYTLFISSLILLILNLHYLLFTGTKLSLNGITPFIACIFYHQSKNHIQRFFASTSTWQELVTIIIVPCILTLILNIFIIKNSFLKPVSNEHLKSRSKSRARRVTTMLLASNIGFLALVAPAQLFYALTFNPQIGMQSPDEYKSFMIQGTIYQCLINTYYAASFVFCFASSSVFRREIKKLFQKQFKSKLEMNQELNDIHCATNESRSFISPARTSESKSSTNGRCQKYALEQTCLKRETISTTEGDGSLEQ</sequence>
<proteinExistence type="predicted"/>
<keyword evidence="4" id="KW-0297">G-protein coupled receptor</keyword>
<dbReference type="AlphaFoldDB" id="A0A8S2L2K9"/>
<keyword evidence="7" id="KW-0807">Transducer</keyword>
<dbReference type="GO" id="GO:0004930">
    <property type="term" value="F:G protein-coupled receptor activity"/>
    <property type="evidence" value="ECO:0007669"/>
    <property type="project" value="UniProtKB-KW"/>
</dbReference>
<feature type="transmembrane region" description="Helical" evidence="8">
    <location>
        <begin position="190"/>
        <end position="210"/>
    </location>
</feature>
<dbReference type="InterPro" id="IPR017452">
    <property type="entry name" value="GPCR_Rhodpsn_7TM"/>
</dbReference>
<keyword evidence="3 8" id="KW-1133">Transmembrane helix</keyword>
<protein>
    <recommendedName>
        <fullName evidence="9">G-protein coupled receptors family 1 profile domain-containing protein</fullName>
    </recommendedName>
</protein>
<dbReference type="PANTHER" id="PTHR24243:SF230">
    <property type="entry name" value="G-PROTEIN COUPLED RECEPTORS FAMILY 1 PROFILE DOMAIN-CONTAINING PROTEIN"/>
    <property type="match status" value="1"/>
</dbReference>
<feature type="transmembrane region" description="Helical" evidence="8">
    <location>
        <begin position="295"/>
        <end position="319"/>
    </location>
</feature>
<evidence type="ECO:0000256" key="2">
    <source>
        <dbReference type="ARBA" id="ARBA00022692"/>
    </source>
</evidence>
<evidence type="ECO:0000256" key="5">
    <source>
        <dbReference type="ARBA" id="ARBA00023136"/>
    </source>
</evidence>
<dbReference type="SUPFAM" id="SSF81321">
    <property type="entry name" value="Family A G protein-coupled receptor-like"/>
    <property type="match status" value="1"/>
</dbReference>
<keyword evidence="6" id="KW-0675">Receptor</keyword>
<dbReference type="Gene3D" id="1.20.1070.10">
    <property type="entry name" value="Rhodopsin 7-helix transmembrane proteins"/>
    <property type="match status" value="1"/>
</dbReference>
<dbReference type="PANTHER" id="PTHR24243">
    <property type="entry name" value="G-PROTEIN COUPLED RECEPTOR"/>
    <property type="match status" value="1"/>
</dbReference>
<evidence type="ECO:0000256" key="4">
    <source>
        <dbReference type="ARBA" id="ARBA00023040"/>
    </source>
</evidence>
<comment type="subcellular location">
    <subcellularLocation>
        <location evidence="1">Membrane</location>
        <topology evidence="1">Multi-pass membrane protein</topology>
    </subcellularLocation>
</comment>
<evidence type="ECO:0000256" key="6">
    <source>
        <dbReference type="ARBA" id="ARBA00023170"/>
    </source>
</evidence>